<comment type="caution">
    <text evidence="5">The sequence shown here is derived from an EMBL/GenBank/DDBJ whole genome shotgun (WGS) entry which is preliminary data.</text>
</comment>
<evidence type="ECO:0000259" key="4">
    <source>
        <dbReference type="Pfam" id="PF26581"/>
    </source>
</evidence>
<proteinExistence type="predicted"/>
<feature type="coiled-coil region" evidence="1">
    <location>
        <begin position="487"/>
        <end position="549"/>
    </location>
</feature>
<keyword evidence="3" id="KW-0472">Membrane</keyword>
<feature type="coiled-coil region" evidence="1">
    <location>
        <begin position="291"/>
        <end position="385"/>
    </location>
</feature>
<feature type="domain" description="WIT1/2 N-terminal helical bundle" evidence="4">
    <location>
        <begin position="43"/>
        <end position="174"/>
    </location>
</feature>
<dbReference type="Proteomes" id="UP001370490">
    <property type="component" value="Unassembled WGS sequence"/>
</dbReference>
<protein>
    <recommendedName>
        <fullName evidence="4">WIT1/2 N-terminal helical bundle domain-containing protein</fullName>
    </recommendedName>
</protein>
<dbReference type="InterPro" id="IPR039976">
    <property type="entry name" value="WIT1/WIT2"/>
</dbReference>
<gene>
    <name evidence="5" type="ORF">RJ641_023027</name>
</gene>
<dbReference type="InterPro" id="IPR058610">
    <property type="entry name" value="WIT1_2_N"/>
</dbReference>
<keyword evidence="6" id="KW-1185">Reference proteome</keyword>
<evidence type="ECO:0000313" key="5">
    <source>
        <dbReference type="EMBL" id="KAK6913426.1"/>
    </source>
</evidence>
<keyword evidence="3" id="KW-0812">Transmembrane</keyword>
<dbReference type="PANTHER" id="PTHR35705:SF1">
    <property type="entry name" value="WPP DOMAIN-INTERACTING TAIL-ANCHORED PROTEIN 1"/>
    <property type="match status" value="1"/>
</dbReference>
<feature type="transmembrane region" description="Helical" evidence="3">
    <location>
        <begin position="620"/>
        <end position="638"/>
    </location>
</feature>
<sequence length="645" mass="72588">MDADQSETIPLEDANVRIPEADSNSVDLVEGNSDGGDSMTEGSGDLLGRLGLDLAFSSEKLANLNVLMMHVATKENELEAYQAEKEDALADFEDKALEYDLLSGIFDSEVRELEDFIAALQVDIVNAHEIVSASYDLDMKEKLHYYEELLKQSQEQVLEMKTQSAEFQRTLLRFGGDNGGHIKDADDVENGQSFNEEKINMQTVAQQRSILRMLEKSLARELDLEKKLTESRKIEEELKLRLHSSDHEVFCLEQEEEHIVEKLFEADNAAEVLLGISKELIGWLQVLQFNLNSLNQRELDLKSKLQDTLEQLEARESALQALENSKVELNELFLSQSNQLKATSKEAEDKLALTESEAFTLREKVSTLEKQLKDAELELLNAKATVGSVQEHHNVNREQMEKVVVDLNDKIMQAEFGVEVAETKCKSLMEANAELNKELALLKSSGITIEKVTLLEKQLRESDIQLQHAVATAEASQEKQGMLYAMISDMECLIEDLKAKVAKAESHANIVEQKCIMLSEANAELNEELSFQKARMATLEASLHQAENTKLATAKDIGIRTKVITSLVMQLAFERERLQKELEKTFKDKSLEHIEAKPSNSKSTLEDVRTIDAGQLNCKHLFVTILIVLVSIVVAYIFQHDSCPF</sequence>
<evidence type="ECO:0000256" key="3">
    <source>
        <dbReference type="SAM" id="Phobius"/>
    </source>
</evidence>
<keyword evidence="3" id="KW-1133">Transmembrane helix</keyword>
<evidence type="ECO:0000256" key="1">
    <source>
        <dbReference type="SAM" id="Coils"/>
    </source>
</evidence>
<feature type="coiled-coil region" evidence="1">
    <location>
        <begin position="418"/>
        <end position="445"/>
    </location>
</feature>
<dbReference type="Pfam" id="PF26581">
    <property type="entry name" value="WIT1_2_N"/>
    <property type="match status" value="1"/>
</dbReference>
<dbReference type="PANTHER" id="PTHR35705">
    <property type="entry name" value="WPP DOMAIN-INTERACTING TAIL-ANCHORED PROTEIN 1"/>
    <property type="match status" value="1"/>
</dbReference>
<keyword evidence="1" id="KW-0175">Coiled coil</keyword>
<accession>A0AAN8YUE1</accession>
<reference evidence="5 6" key="1">
    <citation type="submission" date="2023-12" db="EMBL/GenBank/DDBJ databases">
        <title>A high-quality genome assembly for Dillenia turbinata (Dilleniales).</title>
        <authorList>
            <person name="Chanderbali A."/>
        </authorList>
    </citation>
    <scope>NUCLEOTIDE SEQUENCE [LARGE SCALE GENOMIC DNA]</scope>
    <source>
        <strain evidence="5">LSX21</strain>
        <tissue evidence="5">Leaf</tissue>
    </source>
</reference>
<organism evidence="5 6">
    <name type="scientific">Dillenia turbinata</name>
    <dbReference type="NCBI Taxonomy" id="194707"/>
    <lineage>
        <taxon>Eukaryota</taxon>
        <taxon>Viridiplantae</taxon>
        <taxon>Streptophyta</taxon>
        <taxon>Embryophyta</taxon>
        <taxon>Tracheophyta</taxon>
        <taxon>Spermatophyta</taxon>
        <taxon>Magnoliopsida</taxon>
        <taxon>eudicotyledons</taxon>
        <taxon>Gunneridae</taxon>
        <taxon>Pentapetalae</taxon>
        <taxon>Dilleniales</taxon>
        <taxon>Dilleniaceae</taxon>
        <taxon>Dillenia</taxon>
    </lineage>
</organism>
<feature type="region of interest" description="Disordered" evidence="2">
    <location>
        <begin position="20"/>
        <end position="42"/>
    </location>
</feature>
<dbReference type="AlphaFoldDB" id="A0AAN8YUE1"/>
<feature type="coiled-coil region" evidence="1">
    <location>
        <begin position="64"/>
        <end position="98"/>
    </location>
</feature>
<evidence type="ECO:0000256" key="2">
    <source>
        <dbReference type="SAM" id="MobiDB-lite"/>
    </source>
</evidence>
<name>A0AAN8YUE1_9MAGN</name>
<evidence type="ECO:0000313" key="6">
    <source>
        <dbReference type="Proteomes" id="UP001370490"/>
    </source>
</evidence>
<dbReference type="EMBL" id="JBAMMX010000027">
    <property type="protein sequence ID" value="KAK6913426.1"/>
    <property type="molecule type" value="Genomic_DNA"/>
</dbReference>